<dbReference type="GO" id="GO:0004672">
    <property type="term" value="F:protein kinase activity"/>
    <property type="evidence" value="ECO:0007669"/>
    <property type="project" value="InterPro"/>
</dbReference>
<evidence type="ECO:0000256" key="1">
    <source>
        <dbReference type="ARBA" id="ARBA00022741"/>
    </source>
</evidence>
<dbReference type="PROSITE" id="PS50011">
    <property type="entry name" value="PROTEIN_KINASE_DOM"/>
    <property type="match status" value="1"/>
</dbReference>
<dbReference type="Gene3D" id="3.30.200.20">
    <property type="entry name" value="Phosphorylase Kinase, domain 1"/>
    <property type="match status" value="1"/>
</dbReference>
<evidence type="ECO:0000256" key="3">
    <source>
        <dbReference type="PROSITE-ProRule" id="PRU10141"/>
    </source>
</evidence>
<dbReference type="GO" id="GO:0005524">
    <property type="term" value="F:ATP binding"/>
    <property type="evidence" value="ECO:0007669"/>
    <property type="project" value="UniProtKB-UniRule"/>
</dbReference>
<protein>
    <recommendedName>
        <fullName evidence="4">Protein kinase domain-containing protein</fullName>
    </recommendedName>
</protein>
<reference evidence="5 6" key="1">
    <citation type="journal article" date="2020" name="Mol. Biol. Evol.">
        <title>Distinct Expression and Methylation Patterns for Genes with Different Fates following a Single Whole-Genome Duplication in Flowering Plants.</title>
        <authorList>
            <person name="Shi T."/>
            <person name="Rahmani R.S."/>
            <person name="Gugger P.F."/>
            <person name="Wang M."/>
            <person name="Li H."/>
            <person name="Zhang Y."/>
            <person name="Li Z."/>
            <person name="Wang Q."/>
            <person name="Van de Peer Y."/>
            <person name="Marchal K."/>
            <person name="Chen J."/>
        </authorList>
    </citation>
    <scope>NUCLEOTIDE SEQUENCE [LARGE SCALE GENOMIC DNA]</scope>
    <source>
        <tissue evidence="5">Leaf</tissue>
    </source>
</reference>
<dbReference type="PANTHER" id="PTHR27007">
    <property type="match status" value="1"/>
</dbReference>
<dbReference type="Proteomes" id="UP000607653">
    <property type="component" value="Unassembled WGS sequence"/>
</dbReference>
<keyword evidence="6" id="KW-1185">Reference proteome</keyword>
<dbReference type="AlphaFoldDB" id="A0A822YJM8"/>
<keyword evidence="2 3" id="KW-0067">ATP-binding</keyword>
<evidence type="ECO:0000313" key="5">
    <source>
        <dbReference type="EMBL" id="DAD34394.1"/>
    </source>
</evidence>
<dbReference type="InterPro" id="IPR017441">
    <property type="entry name" value="Protein_kinase_ATP_BS"/>
</dbReference>
<gene>
    <name evidence="5" type="ORF">HUJ06_005033</name>
</gene>
<proteinExistence type="predicted"/>
<dbReference type="InterPro" id="IPR050528">
    <property type="entry name" value="L-type_Lectin-RKs"/>
</dbReference>
<dbReference type="PROSITE" id="PS00107">
    <property type="entry name" value="PROTEIN_KINASE_ATP"/>
    <property type="match status" value="1"/>
</dbReference>
<keyword evidence="1 3" id="KW-0547">Nucleotide-binding</keyword>
<feature type="binding site" evidence="3">
    <location>
        <position position="65"/>
    </location>
    <ligand>
        <name>ATP</name>
        <dbReference type="ChEBI" id="CHEBI:30616"/>
    </ligand>
</feature>
<comment type="caution">
    <text evidence="5">The sequence shown here is derived from an EMBL/GenBank/DDBJ whole genome shotgun (WGS) entry which is preliminary data.</text>
</comment>
<accession>A0A822YJM8</accession>
<dbReference type="EMBL" id="DUZY01000004">
    <property type="protein sequence ID" value="DAD34394.1"/>
    <property type="molecule type" value="Genomic_DNA"/>
</dbReference>
<evidence type="ECO:0000256" key="2">
    <source>
        <dbReference type="ARBA" id="ARBA00022840"/>
    </source>
</evidence>
<dbReference type="InterPro" id="IPR000719">
    <property type="entry name" value="Prot_kinase_dom"/>
</dbReference>
<sequence>MARKRKFIELVEDWEMEYGPHKFKYKDLCYLTTKGFRDKKVLGSGGFGRVYRGIVPTSEIEVAVKRVSHESR</sequence>
<name>A0A822YJM8_NELNU</name>
<organism evidence="5 6">
    <name type="scientific">Nelumbo nucifera</name>
    <name type="common">Sacred lotus</name>
    <dbReference type="NCBI Taxonomy" id="4432"/>
    <lineage>
        <taxon>Eukaryota</taxon>
        <taxon>Viridiplantae</taxon>
        <taxon>Streptophyta</taxon>
        <taxon>Embryophyta</taxon>
        <taxon>Tracheophyta</taxon>
        <taxon>Spermatophyta</taxon>
        <taxon>Magnoliopsida</taxon>
        <taxon>Proteales</taxon>
        <taxon>Nelumbonaceae</taxon>
        <taxon>Nelumbo</taxon>
    </lineage>
</organism>
<evidence type="ECO:0000259" key="4">
    <source>
        <dbReference type="PROSITE" id="PS50011"/>
    </source>
</evidence>
<evidence type="ECO:0000313" key="6">
    <source>
        <dbReference type="Proteomes" id="UP000607653"/>
    </source>
</evidence>
<feature type="domain" description="Protein kinase" evidence="4">
    <location>
        <begin position="36"/>
        <end position="72"/>
    </location>
</feature>
<dbReference type="SUPFAM" id="SSF56112">
    <property type="entry name" value="Protein kinase-like (PK-like)"/>
    <property type="match status" value="1"/>
</dbReference>
<dbReference type="InterPro" id="IPR011009">
    <property type="entry name" value="Kinase-like_dom_sf"/>
</dbReference>